<dbReference type="Pfam" id="PF00208">
    <property type="entry name" value="ELFV_dehydrog"/>
    <property type="match status" value="1"/>
</dbReference>
<feature type="active site" description="Proton donor/acceptor" evidence="5">
    <location>
        <position position="91"/>
    </location>
</feature>
<keyword evidence="6" id="KW-0547">Nucleotide-binding</keyword>
<dbReference type="PANTHER" id="PTHR42722">
    <property type="entry name" value="LEUCINE DEHYDROGENASE"/>
    <property type="match status" value="1"/>
</dbReference>
<dbReference type="GO" id="GO:0000166">
    <property type="term" value="F:nucleotide binding"/>
    <property type="evidence" value="ECO:0007669"/>
    <property type="project" value="UniProtKB-KW"/>
</dbReference>
<gene>
    <name evidence="9" type="ORF">DBW96_03090</name>
</gene>
<reference evidence="9 10" key="1">
    <citation type="journal article" date="2018" name="Microbiome">
        <title>Fine metagenomic profile of the Mediterranean stratified and mixed water columns revealed by assembly and recruitment.</title>
        <authorList>
            <person name="Haro-Moreno J.M."/>
            <person name="Lopez-Perez M."/>
            <person name="De La Torre J.R."/>
            <person name="Picazo A."/>
            <person name="Camacho A."/>
            <person name="Rodriguez-Valera F."/>
        </authorList>
    </citation>
    <scope>NUCLEOTIDE SEQUENCE [LARGE SCALE GENOMIC DNA]</scope>
    <source>
        <strain evidence="9">MED-G82</strain>
    </source>
</reference>
<keyword evidence="3 7" id="KW-0560">Oxidoreductase</keyword>
<dbReference type="Pfam" id="PF02812">
    <property type="entry name" value="ELFV_dehydrog_N"/>
    <property type="match status" value="1"/>
</dbReference>
<name>A0A368BU71_9GAMM</name>
<accession>A0A368BU71</accession>
<dbReference type="InterPro" id="IPR006096">
    <property type="entry name" value="Glu/Leu/Phe/Val/Trp_DH_C"/>
</dbReference>
<dbReference type="Gene3D" id="3.40.50.10860">
    <property type="entry name" value="Leucine Dehydrogenase, chain A, domain 1"/>
    <property type="match status" value="1"/>
</dbReference>
<feature type="domain" description="Glutamate/phenylalanine/leucine/valine/L-tryptophan dehydrogenase C-terminal" evidence="8">
    <location>
        <begin position="146"/>
        <end position="314"/>
    </location>
</feature>
<organism evidence="9 10">
    <name type="scientific">SAR86 cluster bacterium</name>
    <dbReference type="NCBI Taxonomy" id="2030880"/>
    <lineage>
        <taxon>Bacteria</taxon>
        <taxon>Pseudomonadati</taxon>
        <taxon>Pseudomonadota</taxon>
        <taxon>Gammaproteobacteria</taxon>
        <taxon>SAR86 cluster</taxon>
    </lineage>
</organism>
<dbReference type="InterPro" id="IPR006097">
    <property type="entry name" value="Glu/Leu/Phe/Val/Trp_DH_dimer"/>
</dbReference>
<dbReference type="Gene3D" id="3.40.50.720">
    <property type="entry name" value="NAD(P)-binding Rossmann-like Domain"/>
    <property type="match status" value="1"/>
</dbReference>
<dbReference type="InterPro" id="IPR006095">
    <property type="entry name" value="Glu/Leu/Phe/Val/Trp_DH"/>
</dbReference>
<dbReference type="SUPFAM" id="SSF51735">
    <property type="entry name" value="NAD(P)-binding Rossmann-fold domains"/>
    <property type="match status" value="1"/>
</dbReference>
<evidence type="ECO:0000256" key="7">
    <source>
        <dbReference type="RuleBase" id="RU004417"/>
    </source>
</evidence>
<comment type="similarity">
    <text evidence="2 7">Belongs to the Glu/Leu/Phe/Val dehydrogenases family.</text>
</comment>
<evidence type="ECO:0000256" key="4">
    <source>
        <dbReference type="ARBA" id="ARBA00023027"/>
    </source>
</evidence>
<dbReference type="PRINTS" id="PR00082">
    <property type="entry name" value="GLFDHDRGNASE"/>
</dbReference>
<dbReference type="InterPro" id="IPR046346">
    <property type="entry name" value="Aminoacid_DH-like_N_sf"/>
</dbReference>
<evidence type="ECO:0000256" key="6">
    <source>
        <dbReference type="PIRSR" id="PIRSR000188-2"/>
    </source>
</evidence>
<dbReference type="EMBL" id="QOPE01000021">
    <property type="protein sequence ID" value="RCL40801.1"/>
    <property type="molecule type" value="Genomic_DNA"/>
</dbReference>
<feature type="binding site" evidence="6">
    <location>
        <begin position="179"/>
        <end position="184"/>
    </location>
    <ligand>
        <name>NAD(+)</name>
        <dbReference type="ChEBI" id="CHEBI:57540"/>
    </ligand>
</feature>
<dbReference type="PANTHER" id="PTHR42722:SF1">
    <property type="entry name" value="VALINE DEHYDROGENASE"/>
    <property type="match status" value="1"/>
</dbReference>
<keyword evidence="4 6" id="KW-0520">NAD</keyword>
<dbReference type="InterPro" id="IPR016211">
    <property type="entry name" value="Glu/Phe/Leu/Val/Trp_DH_bac/arc"/>
</dbReference>
<comment type="caution">
    <text evidence="9">The sequence shown here is derived from an EMBL/GenBank/DDBJ whole genome shotgun (WGS) entry which is preliminary data.</text>
</comment>
<dbReference type="SUPFAM" id="SSF53223">
    <property type="entry name" value="Aminoacid dehydrogenase-like, N-terminal domain"/>
    <property type="match status" value="1"/>
</dbReference>
<comment type="function">
    <text evidence="1">Catalyzes the reversible oxidative deamination of glutamate to alpha-ketoglutarate and ammonia.</text>
</comment>
<dbReference type="GO" id="GO:0016639">
    <property type="term" value="F:oxidoreductase activity, acting on the CH-NH2 group of donors, NAD or NADP as acceptor"/>
    <property type="evidence" value="ECO:0007669"/>
    <property type="project" value="InterPro"/>
</dbReference>
<sequence>MIKEISAENYLGIEIQEHELFDHEHLFVFEDADKNFKAFIAIHSTKEGPAIGGCRFKEYESESHAIEDVLKLSKAMTLKNRVAGVPFGGGKAVIIKNKQNNKEHLELFATFINHLDGAYLSAQDIGISLTDIRIVSQLSEHVLDSVDPGPYTAKGIYYALRSVKDYYFNGINEDILIQGFGSVGSNLASNLLDDGSKIYVDEADEMKLNSALKLGCHPCKSIFKTSASIFSPCAIGGILNKGFIKNSTFKVICGGANNQLLSDNLYNEIHSHGMLYIPDFLVNAGGVIGLTKDVLERDDEMTDQALAKIGEVVKSIIDEFHIKNTIPLDFVKNIFL</sequence>
<dbReference type="SMART" id="SM00839">
    <property type="entry name" value="ELFV_dehydrog"/>
    <property type="match status" value="1"/>
</dbReference>
<evidence type="ECO:0000256" key="1">
    <source>
        <dbReference type="ARBA" id="ARBA00003868"/>
    </source>
</evidence>
<evidence type="ECO:0000313" key="10">
    <source>
        <dbReference type="Proteomes" id="UP000253307"/>
    </source>
</evidence>
<evidence type="ECO:0000256" key="5">
    <source>
        <dbReference type="PIRSR" id="PIRSR000188-1"/>
    </source>
</evidence>
<evidence type="ECO:0000259" key="8">
    <source>
        <dbReference type="SMART" id="SM00839"/>
    </source>
</evidence>
<protein>
    <submittedName>
        <fullName evidence="9">Glu/Leu/Phe/Val dehydrogenase</fullName>
    </submittedName>
</protein>
<proteinExistence type="inferred from homology"/>
<dbReference type="PIRSF" id="PIRSF000188">
    <property type="entry name" value="Phe_leu_dh"/>
    <property type="match status" value="1"/>
</dbReference>
<evidence type="ECO:0000256" key="3">
    <source>
        <dbReference type="ARBA" id="ARBA00023002"/>
    </source>
</evidence>
<evidence type="ECO:0000256" key="2">
    <source>
        <dbReference type="ARBA" id="ARBA00006382"/>
    </source>
</evidence>
<dbReference type="GO" id="GO:0006520">
    <property type="term" value="P:amino acid metabolic process"/>
    <property type="evidence" value="ECO:0007669"/>
    <property type="project" value="InterPro"/>
</dbReference>
<dbReference type="InterPro" id="IPR036291">
    <property type="entry name" value="NAD(P)-bd_dom_sf"/>
</dbReference>
<dbReference type="AlphaFoldDB" id="A0A368BU71"/>
<evidence type="ECO:0000313" key="9">
    <source>
        <dbReference type="EMBL" id="RCL40801.1"/>
    </source>
</evidence>
<dbReference type="Proteomes" id="UP000253307">
    <property type="component" value="Unassembled WGS sequence"/>
</dbReference>